<dbReference type="GO" id="GO:0003700">
    <property type="term" value="F:DNA-binding transcription factor activity"/>
    <property type="evidence" value="ECO:0007669"/>
    <property type="project" value="InterPro"/>
</dbReference>
<dbReference type="GO" id="GO:0003677">
    <property type="term" value="F:DNA binding"/>
    <property type="evidence" value="ECO:0007669"/>
    <property type="project" value="UniProtKB-KW"/>
</dbReference>
<evidence type="ECO:0000259" key="8">
    <source>
        <dbReference type="PROSITE" id="PS51297"/>
    </source>
</evidence>
<dbReference type="Gene3D" id="3.40.1810.10">
    <property type="entry name" value="Transcription factor, MADS-box"/>
    <property type="match status" value="1"/>
</dbReference>
<evidence type="ECO:0000256" key="6">
    <source>
        <dbReference type="SAM" id="Coils"/>
    </source>
</evidence>
<feature type="domain" description="K-box" evidence="8">
    <location>
        <begin position="53"/>
        <end position="148"/>
    </location>
</feature>
<keyword evidence="4" id="KW-0804">Transcription</keyword>
<feature type="non-terminal residue" evidence="9">
    <location>
        <position position="1"/>
    </location>
</feature>
<keyword evidence="2" id="KW-0805">Transcription regulation</keyword>
<feature type="coiled-coil region" evidence="6">
    <location>
        <begin position="53"/>
        <end position="80"/>
    </location>
</feature>
<reference evidence="9" key="1">
    <citation type="submission" date="1999-07" db="EMBL/GenBank/DDBJ databases">
        <title>Characterization of MADS homeotic genes in Ginkgo biloba.</title>
        <authorList>
            <person name="Mikami C."/>
            <person name="Hasebe M."/>
            <person name="Ito M."/>
        </authorList>
    </citation>
    <scope>NUCLEOTIDE SEQUENCE</scope>
</reference>
<sequence length="191" mass="22120">ELSVLCDAEVALIIFSPTAKIHEFASHGMYKTLHKYKYFSGMTSNHNQDTQNIEFWHAEIERLKGKMDDLERKQKHMIGEDLGSLSFNELQRLEKQLSGGVNKIRWRKRQILAEHIGFLKRKNLESKQRLLQAQNDILHQKMSGVHEPESSMGVNDRVQYQQDGHVSPQQASCLGLLETSLCLGYEKVFFY</sequence>
<dbReference type="AlphaFoldDB" id="Q58A72"/>
<dbReference type="GO" id="GO:0046983">
    <property type="term" value="F:protein dimerization activity"/>
    <property type="evidence" value="ECO:0007669"/>
    <property type="project" value="InterPro"/>
</dbReference>
<comment type="subcellular location">
    <subcellularLocation>
        <location evidence="1">Nucleus</location>
    </subcellularLocation>
</comment>
<dbReference type="Pfam" id="PF01486">
    <property type="entry name" value="K-box"/>
    <property type="match status" value="1"/>
</dbReference>
<evidence type="ECO:0000256" key="1">
    <source>
        <dbReference type="ARBA" id="ARBA00004123"/>
    </source>
</evidence>
<gene>
    <name evidence="9" type="primary">GbMADS11</name>
</gene>
<protein>
    <submittedName>
        <fullName evidence="9">MADS-box transcription factor GbMADS11</fullName>
    </submittedName>
</protein>
<dbReference type="GO" id="GO:0005634">
    <property type="term" value="C:nucleus"/>
    <property type="evidence" value="ECO:0007669"/>
    <property type="project" value="UniProtKB-SubCell"/>
</dbReference>
<evidence type="ECO:0000256" key="2">
    <source>
        <dbReference type="ARBA" id="ARBA00023015"/>
    </source>
</evidence>
<organism evidence="9">
    <name type="scientific">Ginkgo biloba</name>
    <name type="common">Ginkgo</name>
    <name type="synonym">Maidenhair tree</name>
    <dbReference type="NCBI Taxonomy" id="3311"/>
    <lineage>
        <taxon>Eukaryota</taxon>
        <taxon>Viridiplantae</taxon>
        <taxon>Streptophyta</taxon>
        <taxon>Embryophyta</taxon>
        <taxon>Tracheophyta</taxon>
        <taxon>Spermatophyta</taxon>
        <taxon>Ginkgoidae</taxon>
        <taxon>Ginkgoales</taxon>
        <taxon>Ginkgoaceae</taxon>
        <taxon>Ginkgo</taxon>
    </lineage>
</organism>
<dbReference type="PROSITE" id="PS50066">
    <property type="entry name" value="MADS_BOX_2"/>
    <property type="match status" value="1"/>
</dbReference>
<keyword evidence="3" id="KW-0238">DNA-binding</keyword>
<dbReference type="PANTHER" id="PTHR48019">
    <property type="entry name" value="SERUM RESPONSE FACTOR HOMOLOG"/>
    <property type="match status" value="1"/>
</dbReference>
<dbReference type="Pfam" id="PF00319">
    <property type="entry name" value="SRF-TF"/>
    <property type="match status" value="1"/>
</dbReference>
<evidence type="ECO:0000256" key="5">
    <source>
        <dbReference type="ARBA" id="ARBA00023242"/>
    </source>
</evidence>
<evidence type="ECO:0000259" key="7">
    <source>
        <dbReference type="PROSITE" id="PS50066"/>
    </source>
</evidence>
<dbReference type="EMBL" id="AB029473">
    <property type="protein sequence ID" value="BAD93175.1"/>
    <property type="molecule type" value="mRNA"/>
</dbReference>
<evidence type="ECO:0000256" key="3">
    <source>
        <dbReference type="ARBA" id="ARBA00023125"/>
    </source>
</evidence>
<dbReference type="InterPro" id="IPR002100">
    <property type="entry name" value="TF_MADSbox"/>
</dbReference>
<keyword evidence="6" id="KW-0175">Coiled coil</keyword>
<proteinExistence type="evidence at transcript level"/>
<dbReference type="PROSITE" id="PS51297">
    <property type="entry name" value="K_BOX"/>
    <property type="match status" value="1"/>
</dbReference>
<evidence type="ECO:0000256" key="4">
    <source>
        <dbReference type="ARBA" id="ARBA00023163"/>
    </source>
</evidence>
<accession>Q58A72</accession>
<dbReference type="InterPro" id="IPR002487">
    <property type="entry name" value="TF_Kbox"/>
</dbReference>
<dbReference type="SUPFAM" id="SSF55455">
    <property type="entry name" value="SRF-like"/>
    <property type="match status" value="1"/>
</dbReference>
<dbReference type="InterPro" id="IPR050142">
    <property type="entry name" value="MADS-box/MEF2_TF"/>
</dbReference>
<dbReference type="InterPro" id="IPR036879">
    <property type="entry name" value="TF_MADSbox_sf"/>
</dbReference>
<feature type="domain" description="MADS-box" evidence="7">
    <location>
        <begin position="1"/>
        <end position="28"/>
    </location>
</feature>
<evidence type="ECO:0000313" key="9">
    <source>
        <dbReference type="EMBL" id="BAD93175.1"/>
    </source>
</evidence>
<keyword evidence="5" id="KW-0539">Nucleus</keyword>
<name>Q58A72_GINBI</name>